<organism evidence="1 2">
    <name type="scientific">Amanita muscaria (strain Koide BX008)</name>
    <dbReference type="NCBI Taxonomy" id="946122"/>
    <lineage>
        <taxon>Eukaryota</taxon>
        <taxon>Fungi</taxon>
        <taxon>Dikarya</taxon>
        <taxon>Basidiomycota</taxon>
        <taxon>Agaricomycotina</taxon>
        <taxon>Agaricomycetes</taxon>
        <taxon>Agaricomycetidae</taxon>
        <taxon>Agaricales</taxon>
        <taxon>Pluteineae</taxon>
        <taxon>Amanitaceae</taxon>
        <taxon>Amanita</taxon>
    </lineage>
</organism>
<evidence type="ECO:0000313" key="2">
    <source>
        <dbReference type="Proteomes" id="UP000054549"/>
    </source>
</evidence>
<dbReference type="Proteomes" id="UP000054549">
    <property type="component" value="Unassembled WGS sequence"/>
</dbReference>
<reference evidence="1 2" key="1">
    <citation type="submission" date="2014-04" db="EMBL/GenBank/DDBJ databases">
        <title>Evolutionary Origins and Diversification of the Mycorrhizal Mutualists.</title>
        <authorList>
            <consortium name="DOE Joint Genome Institute"/>
            <consortium name="Mycorrhizal Genomics Consortium"/>
            <person name="Kohler A."/>
            <person name="Kuo A."/>
            <person name="Nagy L.G."/>
            <person name="Floudas D."/>
            <person name="Copeland A."/>
            <person name="Barry K.W."/>
            <person name="Cichocki N."/>
            <person name="Veneault-Fourrey C."/>
            <person name="LaButti K."/>
            <person name="Lindquist E.A."/>
            <person name="Lipzen A."/>
            <person name="Lundell T."/>
            <person name="Morin E."/>
            <person name="Murat C."/>
            <person name="Riley R."/>
            <person name="Ohm R."/>
            <person name="Sun H."/>
            <person name="Tunlid A."/>
            <person name="Henrissat B."/>
            <person name="Grigoriev I.V."/>
            <person name="Hibbett D.S."/>
            <person name="Martin F."/>
        </authorList>
    </citation>
    <scope>NUCLEOTIDE SEQUENCE [LARGE SCALE GENOMIC DNA]</scope>
    <source>
        <strain evidence="1 2">Koide BX008</strain>
    </source>
</reference>
<evidence type="ECO:0000313" key="1">
    <source>
        <dbReference type="EMBL" id="KIL59681.1"/>
    </source>
</evidence>
<proteinExistence type="predicted"/>
<accession>A0A0C2WSF5</accession>
<dbReference type="InParanoid" id="A0A0C2WSF5"/>
<dbReference type="EMBL" id="KN818311">
    <property type="protein sequence ID" value="KIL59681.1"/>
    <property type="molecule type" value="Genomic_DNA"/>
</dbReference>
<dbReference type="HOGENOM" id="CLU_2687316_0_0_1"/>
<keyword evidence="2" id="KW-1185">Reference proteome</keyword>
<gene>
    <name evidence="1" type="ORF">M378DRAFT_168940</name>
</gene>
<name>A0A0C2WSF5_AMAMK</name>
<protein>
    <submittedName>
        <fullName evidence="1">Uncharacterized protein</fullName>
    </submittedName>
</protein>
<sequence>MGFANEWARSCLQQIKAYLNNVIACGHRITVRTAADDRNNGLGIRNPFRGQRLTGGSEDLSPVLKLSGNGVLRS</sequence>
<dbReference type="AlphaFoldDB" id="A0A0C2WSF5"/>